<organism evidence="3 4">
    <name type="scientific">Klebsiella phage vB_KpnM_BovinicusUrsus</name>
    <dbReference type="NCBI Taxonomy" id="2777352"/>
    <lineage>
        <taxon>Viruses</taxon>
        <taxon>Duplodnaviria</taxon>
        <taxon>Heunggongvirae</taxon>
        <taxon>Uroviricota</taxon>
        <taxon>Caudoviricetes</taxon>
        <taxon>Pantevenvirales</taxon>
        <taxon>Straboviridae</taxon>
        <taxon>Tevenvirinae</taxon>
        <taxon>Jiaodavirus</taxon>
        <taxon>Jiaodavirus jd18</taxon>
    </lineage>
</organism>
<dbReference type="Proteomes" id="UP000595743">
    <property type="component" value="Genome"/>
</dbReference>
<evidence type="ECO:0000256" key="1">
    <source>
        <dbReference type="SAM" id="Coils"/>
    </source>
</evidence>
<proteinExistence type="predicted"/>
<dbReference type="PRINTS" id="PR01880">
    <property type="entry name" value="FIBRITIN"/>
</dbReference>
<feature type="coiled-coil region" evidence="1">
    <location>
        <begin position="102"/>
        <end position="129"/>
    </location>
</feature>
<dbReference type="Gene3D" id="1.20.5.320">
    <property type="entry name" value="6-Phosphogluconate Dehydrogenase, domain 3"/>
    <property type="match status" value="2"/>
</dbReference>
<sequence length="589" mass="64313">MTKLVDSLPFVDGIPDDFQQRINWIKNTEPLNGASTRYGNDGELNRASVQIQKNVVQVHNDLNNVGTAVENIQVDVDQIKKSLEITGSSDAIEQVYINKKNIEKHDGQILKLEEDTEKLRTDLDFLEEDVGVYDSSKDDYYRTVRDNIVWVKREIGAYPGQDINGQPKQDSPGSGMKYRIINNASAIVKHDERIQALEDAYNDSDVGSLTIEVNDLRKEVGPKSGATSASIYARLVNNADAISAANNEIFAINQAIDFTNPVKIGARTTRLENDYRIVDATLNSAQTGLVPRVNNIDARLGSSDKPDTIEGKISSLSTDQGYISDVVGRDTSSGLQGQVAWINQQVGIVPSGQQVPPGSILARMANVEGMQNSQQSAIQDIQVELGNNSEGLKGSVFTLQTQMNGDFSSENPVQRDGVYATVVELQDKFVTAVTDVEQDGAYLRKRGEWFKKPSSIGEFSKEDFTVDLSSDALVNPNSLVAASFNAGIRIVDDIIIVDDDGVFCVETDTVIEASDSDKAVQIVILVNNIEAFTYSLGVKAVTGEQLLKTKKLIKFSSGDAIKIVYRAASEESKVPVSIKSLDITIHPAV</sequence>
<gene>
    <name evidence="3" type="ORF">EVAN_91</name>
</gene>
<name>A0A7T3TJQ9_9CAUD</name>
<dbReference type="SUPFAM" id="SSF58046">
    <property type="entry name" value="Fibritin"/>
    <property type="match status" value="1"/>
</dbReference>
<dbReference type="InterPro" id="IPR012473">
    <property type="entry name" value="Fibritin_C"/>
</dbReference>
<accession>A0A7T3TJQ9</accession>
<evidence type="ECO:0000259" key="2">
    <source>
        <dbReference type="Pfam" id="PF07921"/>
    </source>
</evidence>
<reference evidence="3 4" key="1">
    <citation type="submission" date="2020-09" db="EMBL/GenBank/DDBJ databases">
        <authorList>
            <person name="Kaiser E."/>
            <person name="Loertsher E."/>
            <person name="Boyd C."/>
            <person name="Allen K."/>
            <person name="Carter N."/>
            <person name="Sharma R."/>
            <person name="Flor S."/>
            <person name="Grose J."/>
        </authorList>
    </citation>
    <scope>NUCLEOTIDE SEQUENCE [LARGE SCALE GENOMIC DNA]</scope>
</reference>
<feature type="domain" description="Fibritin C-terminal" evidence="2">
    <location>
        <begin position="372"/>
        <end position="451"/>
    </location>
</feature>
<evidence type="ECO:0000313" key="4">
    <source>
        <dbReference type="Proteomes" id="UP000595743"/>
    </source>
</evidence>
<protein>
    <submittedName>
        <fullName evidence="3">Putative fibritin neck whiskers protein</fullName>
    </submittedName>
</protein>
<dbReference type="EMBL" id="MW021752">
    <property type="protein sequence ID" value="QPX73734.1"/>
    <property type="molecule type" value="Genomic_DNA"/>
</dbReference>
<keyword evidence="1" id="KW-0175">Coiled coil</keyword>
<evidence type="ECO:0000313" key="3">
    <source>
        <dbReference type="EMBL" id="QPX73734.1"/>
    </source>
</evidence>
<dbReference type="Pfam" id="PF07921">
    <property type="entry name" value="Fibritin_C"/>
    <property type="match status" value="1"/>
</dbReference>